<dbReference type="eggNOG" id="KOG3780">
    <property type="taxonomic scope" value="Eukaryota"/>
</dbReference>
<reference evidence="4" key="1">
    <citation type="submission" date="2009-05" db="EMBL/GenBank/DDBJ databases">
        <title>The genome sequence of Ajellomyces capsulatus strain H143.</title>
        <authorList>
            <person name="Champion M."/>
            <person name="Cuomo C.A."/>
            <person name="Ma L.-J."/>
            <person name="Henn M.R."/>
            <person name="Sil A."/>
            <person name="Goldman B."/>
            <person name="Young S.K."/>
            <person name="Kodira C.D."/>
            <person name="Zeng Q."/>
            <person name="Koehrsen M."/>
            <person name="Alvarado L."/>
            <person name="Berlin A.M."/>
            <person name="Borenstein D."/>
            <person name="Chen Z."/>
            <person name="Engels R."/>
            <person name="Freedman E."/>
            <person name="Gellesch M."/>
            <person name="Goldberg J."/>
            <person name="Griggs A."/>
            <person name="Gujja S."/>
            <person name="Heiman D.I."/>
            <person name="Hepburn T.A."/>
            <person name="Howarth C."/>
            <person name="Jen D."/>
            <person name="Larson L."/>
            <person name="Lewis B."/>
            <person name="Mehta T."/>
            <person name="Park D."/>
            <person name="Pearson M."/>
            <person name="Roberts A."/>
            <person name="Saif S."/>
            <person name="Shea T.D."/>
            <person name="Shenoy N."/>
            <person name="Sisk P."/>
            <person name="Stolte C."/>
            <person name="Sykes S."/>
            <person name="Walk T."/>
            <person name="White J."/>
            <person name="Yandava C."/>
            <person name="Klein B."/>
            <person name="McEwen J.G."/>
            <person name="Puccia R."/>
            <person name="Goldman G.H."/>
            <person name="Felipe M.S."/>
            <person name="Nino-Vega G."/>
            <person name="San-Blas G."/>
            <person name="Taylor J.W."/>
            <person name="Mendoza L."/>
            <person name="Galagan J.E."/>
            <person name="Nusbaum C."/>
            <person name="Birren B.W."/>
        </authorList>
    </citation>
    <scope>NUCLEOTIDE SEQUENCE [LARGE SCALE GENOMIC DNA]</scope>
    <source>
        <strain evidence="4">H143</strain>
    </source>
</reference>
<gene>
    <name evidence="3" type="ORF">HCDG_02729</name>
</gene>
<feature type="domain" description="Arrestin C-terminal-like" evidence="2">
    <location>
        <begin position="326"/>
        <end position="526"/>
    </location>
</feature>
<accession>C6H948</accession>
<dbReference type="Pfam" id="PF02752">
    <property type="entry name" value="Arrestin_C"/>
    <property type="match status" value="1"/>
</dbReference>
<evidence type="ECO:0000313" key="3">
    <source>
        <dbReference type="EMBL" id="EER42831.1"/>
    </source>
</evidence>
<feature type="region of interest" description="Disordered" evidence="1">
    <location>
        <begin position="558"/>
        <end position="630"/>
    </location>
</feature>
<dbReference type="Proteomes" id="UP000002624">
    <property type="component" value="Unassembled WGS sequence"/>
</dbReference>
<feature type="region of interest" description="Disordered" evidence="1">
    <location>
        <begin position="1"/>
        <end position="35"/>
    </location>
</feature>
<dbReference type="PANTHER" id="PTHR11188">
    <property type="entry name" value="ARRESTIN DOMAIN CONTAINING PROTEIN"/>
    <property type="match status" value="1"/>
</dbReference>
<dbReference type="AlphaFoldDB" id="C6H948"/>
<dbReference type="InterPro" id="IPR014752">
    <property type="entry name" value="Arrestin-like_C"/>
</dbReference>
<dbReference type="InterPro" id="IPR011022">
    <property type="entry name" value="Arrestin_C-like"/>
</dbReference>
<feature type="compositionally biased region" description="Low complexity" evidence="1">
    <location>
        <begin position="587"/>
        <end position="625"/>
    </location>
</feature>
<organism evidence="3 4">
    <name type="scientific">Ajellomyces capsulatus (strain H143)</name>
    <name type="common">Darling's disease fungus</name>
    <name type="synonym">Histoplasma capsulatum</name>
    <dbReference type="NCBI Taxonomy" id="544712"/>
    <lineage>
        <taxon>Eukaryota</taxon>
        <taxon>Fungi</taxon>
        <taxon>Dikarya</taxon>
        <taxon>Ascomycota</taxon>
        <taxon>Pezizomycotina</taxon>
        <taxon>Eurotiomycetes</taxon>
        <taxon>Eurotiomycetidae</taxon>
        <taxon>Onygenales</taxon>
        <taxon>Ajellomycetaceae</taxon>
        <taxon>Histoplasma</taxon>
    </lineage>
</organism>
<feature type="compositionally biased region" description="Low complexity" evidence="1">
    <location>
        <begin position="565"/>
        <end position="578"/>
    </location>
</feature>
<dbReference type="VEuPathDB" id="FungiDB:HCDG_02729"/>
<dbReference type="SMART" id="SM01017">
    <property type="entry name" value="Arrestin_C"/>
    <property type="match status" value="1"/>
</dbReference>
<dbReference type="EMBL" id="GG692421">
    <property type="protein sequence ID" value="EER42831.1"/>
    <property type="molecule type" value="Genomic_DNA"/>
</dbReference>
<name>C6H948_AJECH</name>
<dbReference type="GO" id="GO:0005829">
    <property type="term" value="C:cytosol"/>
    <property type="evidence" value="ECO:0007669"/>
    <property type="project" value="TreeGrafter"/>
</dbReference>
<evidence type="ECO:0000259" key="2">
    <source>
        <dbReference type="SMART" id="SM01017"/>
    </source>
</evidence>
<dbReference type="OrthoDB" id="2238745at2759"/>
<dbReference type="OMA" id="FHILSCK"/>
<dbReference type="InterPro" id="IPR050357">
    <property type="entry name" value="Arrestin_domain-protein"/>
</dbReference>
<dbReference type="HOGENOM" id="CLU_008578_2_1_1"/>
<dbReference type="GO" id="GO:0031625">
    <property type="term" value="F:ubiquitin protein ligase binding"/>
    <property type="evidence" value="ECO:0007669"/>
    <property type="project" value="TreeGrafter"/>
</dbReference>
<proteinExistence type="predicted"/>
<sequence length="729" mass="79789">MPREALLVGSAASVSSGSHAGSSTPSSTSLGRRPSSVECCGYAPGRKSNESLSALSLFGHEKVVASANGIAVSICLAEPVLFLEGFDRNNADTTKTSILRGTLRLKLSKPAKIKKVCLNFKGMGQTNWPEGGSLLVPFIIFTGVPPKKNQFHENHAILNHTWMLFNAQLPDAEYSHGADHIRLKVPTVSTKELAASTIELLALSTSNLSRAKQARDVKNLSLQSNCSRSFAKGEFPRHGEPSVSARGFKLFEPGDYWYNFELPISSRYPESIDSPAGWVKYMLEASVERSGAFRPNLLGHREVPFIRTPPEGSLEHVEPIAISRTWEDQLHYDIVISGKSFPLGGQVPIAFKLTPLAKVSLHRIKVIVSENTQVVANNRTYHRVDGSKKVLLFEKRADSQSTSAFPGSVCRVTAGGGVAYDARREAAEGIEYVNPRNTNLLGDLEESFEVGPTEMEFNVQLPTCTELKKRDPIRSLHFDTTHEQLQIHHWIKIVLRLSRTDERDPSKRRHFEISIDSPFHIMSCLATQSNIYPPAYSSPIQPAVQRQNLYCGCKIAQRDSTTPPSSSSGSSNGSGLNNFARSNDTGAATATAATATAAAHPTRTLNNTTNPTNPNHFNNSNGNTNARHTPRPIHLLRVPSFAPPSFDDLTPPPDYTTIVPDDDPRAGLHDYFLRLTVAEREYEEGMRGRSHVDVPLTPGGRVHRSMDIPRERVVEEVWGGNVAGGGGNG</sequence>
<dbReference type="GO" id="GO:0070086">
    <property type="term" value="P:ubiquitin-dependent endocytosis"/>
    <property type="evidence" value="ECO:0007669"/>
    <property type="project" value="TreeGrafter"/>
</dbReference>
<dbReference type="STRING" id="544712.C6H948"/>
<protein>
    <submittedName>
        <fullName evidence="3">Arrestin</fullName>
    </submittedName>
</protein>
<evidence type="ECO:0000256" key="1">
    <source>
        <dbReference type="SAM" id="MobiDB-lite"/>
    </source>
</evidence>
<dbReference type="GO" id="GO:0030674">
    <property type="term" value="F:protein-macromolecule adaptor activity"/>
    <property type="evidence" value="ECO:0007669"/>
    <property type="project" value="TreeGrafter"/>
</dbReference>
<dbReference type="PANTHER" id="PTHR11188:SF174">
    <property type="entry name" value="ARRESTIN-RELATED TRAFFICKING ADAPTER 10-RELATED"/>
    <property type="match status" value="1"/>
</dbReference>
<evidence type="ECO:0000313" key="4">
    <source>
        <dbReference type="Proteomes" id="UP000002624"/>
    </source>
</evidence>
<dbReference type="Gene3D" id="2.60.40.640">
    <property type="match status" value="1"/>
</dbReference>